<dbReference type="InterPro" id="IPR005467">
    <property type="entry name" value="His_kinase_dom"/>
</dbReference>
<dbReference type="SMART" id="SM00086">
    <property type="entry name" value="PAC"/>
    <property type="match status" value="1"/>
</dbReference>
<dbReference type="InterPro" id="IPR000014">
    <property type="entry name" value="PAS"/>
</dbReference>
<evidence type="ECO:0000256" key="3">
    <source>
        <dbReference type="ARBA" id="ARBA00022777"/>
    </source>
</evidence>
<dbReference type="PANTHER" id="PTHR43065:SF42">
    <property type="entry name" value="TWO-COMPONENT SENSOR PPRA"/>
    <property type="match status" value="1"/>
</dbReference>
<name>A0A0S7XV23_UNCSA</name>
<dbReference type="Gene3D" id="3.30.450.20">
    <property type="entry name" value="PAS domain"/>
    <property type="match status" value="1"/>
</dbReference>
<comment type="caution">
    <text evidence="8">The sequence shown here is derived from an EMBL/GenBank/DDBJ whole genome shotgun (WGS) entry which is preliminary data.</text>
</comment>
<keyword evidence="3" id="KW-0808">Transferase</keyword>
<dbReference type="SMART" id="SM00091">
    <property type="entry name" value="PAS"/>
    <property type="match status" value="1"/>
</dbReference>
<dbReference type="SUPFAM" id="SSF55785">
    <property type="entry name" value="PYP-like sensor domain (PAS domain)"/>
    <property type="match status" value="1"/>
</dbReference>
<accession>A0A0S7XV23</accession>
<dbReference type="InterPro" id="IPR036890">
    <property type="entry name" value="HATPase_C_sf"/>
</dbReference>
<dbReference type="Proteomes" id="UP000051861">
    <property type="component" value="Unassembled WGS sequence"/>
</dbReference>
<dbReference type="PRINTS" id="PR00344">
    <property type="entry name" value="BCTRLSENSOR"/>
</dbReference>
<evidence type="ECO:0000313" key="8">
    <source>
        <dbReference type="EMBL" id="KPJ66095.1"/>
    </source>
</evidence>
<gene>
    <name evidence="8" type="ORF">AMJ44_08940</name>
</gene>
<sequence>YIKEKISRQWGALTGLGEMRLGFGKRAKLELIDTGLNVLGRFHVRYLQMLGVFKNEFSYLPLESWRVKLGKKRGAMEIKSMDGQALNNSPDLICYYDNNHNFKRVNVTLLKELGYESTDLIGRSFETLVYPDDVPLARERFASLMATGESNPCEFRIKKKDGSYIWGWSIGQVLVEKGKKAGVVVTIRDITQRKEQEISKIIRQRLETLRVIWRGINQELNNAMVPLRQLEALLIKLEEGKVDNQTAMRILRNMIINARRIAELSDRLQYFAYFSGVAKVRVDLQRLVNAIFDLMKAEFDQEDIDVFREYSPARERGSGKAFMIDAHFNGLQIVLMDLLKNAADAICRRRAGFMDDDRYEDYRTFRGKIKISLRPEAQGEEQELVLSIRDNGCGIEPEVLGKIFDPFFTTKPIGEGNGLGLTLVQQVIKEHEGTIDFQSEPGLGTEVTIRLPVS</sequence>
<proteinExistence type="predicted"/>
<dbReference type="GO" id="GO:0004673">
    <property type="term" value="F:protein histidine kinase activity"/>
    <property type="evidence" value="ECO:0007669"/>
    <property type="project" value="UniProtKB-EC"/>
</dbReference>
<comment type="catalytic activity">
    <reaction evidence="1">
        <text>ATP + protein L-histidine = ADP + protein N-phospho-L-histidine.</text>
        <dbReference type="EC" id="2.7.13.3"/>
    </reaction>
</comment>
<evidence type="ECO:0000256" key="4">
    <source>
        <dbReference type="ARBA" id="ARBA00023012"/>
    </source>
</evidence>
<dbReference type="InterPro" id="IPR013655">
    <property type="entry name" value="PAS_fold_3"/>
</dbReference>
<dbReference type="NCBIfam" id="TIGR00229">
    <property type="entry name" value="sensory_box"/>
    <property type="match status" value="1"/>
</dbReference>
<keyword evidence="3" id="KW-0418">Kinase</keyword>
<dbReference type="Pfam" id="PF02518">
    <property type="entry name" value="HATPase_c"/>
    <property type="match status" value="1"/>
</dbReference>
<protein>
    <recommendedName>
        <fullName evidence="2">histidine kinase</fullName>
        <ecNumber evidence="2">2.7.13.3</ecNumber>
    </recommendedName>
</protein>
<dbReference type="PROSITE" id="PS50109">
    <property type="entry name" value="HIS_KIN"/>
    <property type="match status" value="1"/>
</dbReference>
<evidence type="ECO:0000256" key="1">
    <source>
        <dbReference type="ARBA" id="ARBA00000085"/>
    </source>
</evidence>
<dbReference type="PANTHER" id="PTHR43065">
    <property type="entry name" value="SENSOR HISTIDINE KINASE"/>
    <property type="match status" value="1"/>
</dbReference>
<feature type="domain" description="PAS" evidence="6">
    <location>
        <begin position="84"/>
        <end position="148"/>
    </location>
</feature>
<organism evidence="8 9">
    <name type="scientific">candidate division WOR-1 bacterium DG_54_3</name>
    <dbReference type="NCBI Taxonomy" id="1703775"/>
    <lineage>
        <taxon>Bacteria</taxon>
        <taxon>Bacillati</taxon>
        <taxon>Saganbacteria</taxon>
    </lineage>
</organism>
<evidence type="ECO:0000259" key="5">
    <source>
        <dbReference type="PROSITE" id="PS50109"/>
    </source>
</evidence>
<evidence type="ECO:0000256" key="2">
    <source>
        <dbReference type="ARBA" id="ARBA00012438"/>
    </source>
</evidence>
<dbReference type="CDD" id="cd00130">
    <property type="entry name" value="PAS"/>
    <property type="match status" value="1"/>
</dbReference>
<keyword evidence="4" id="KW-0902">Two-component regulatory system</keyword>
<feature type="non-terminal residue" evidence="8">
    <location>
        <position position="1"/>
    </location>
</feature>
<dbReference type="SUPFAM" id="SSF55874">
    <property type="entry name" value="ATPase domain of HSP90 chaperone/DNA topoisomerase II/histidine kinase"/>
    <property type="match status" value="1"/>
</dbReference>
<dbReference type="InterPro" id="IPR003594">
    <property type="entry name" value="HATPase_dom"/>
</dbReference>
<dbReference type="PROSITE" id="PS50113">
    <property type="entry name" value="PAC"/>
    <property type="match status" value="1"/>
</dbReference>
<dbReference type="InterPro" id="IPR001610">
    <property type="entry name" value="PAC"/>
</dbReference>
<dbReference type="SMART" id="SM00387">
    <property type="entry name" value="HATPase_c"/>
    <property type="match status" value="1"/>
</dbReference>
<dbReference type="GO" id="GO:0000160">
    <property type="term" value="P:phosphorelay signal transduction system"/>
    <property type="evidence" value="ECO:0007669"/>
    <property type="project" value="UniProtKB-KW"/>
</dbReference>
<feature type="domain" description="PAC" evidence="7">
    <location>
        <begin position="151"/>
        <end position="202"/>
    </location>
</feature>
<dbReference type="InterPro" id="IPR004358">
    <property type="entry name" value="Sig_transdc_His_kin-like_C"/>
</dbReference>
<dbReference type="InterPro" id="IPR035965">
    <property type="entry name" value="PAS-like_dom_sf"/>
</dbReference>
<evidence type="ECO:0000259" key="6">
    <source>
        <dbReference type="PROSITE" id="PS50112"/>
    </source>
</evidence>
<dbReference type="AlphaFoldDB" id="A0A0S7XV23"/>
<dbReference type="InterPro" id="IPR000700">
    <property type="entry name" value="PAS-assoc_C"/>
</dbReference>
<dbReference type="PROSITE" id="PS50112">
    <property type="entry name" value="PAS"/>
    <property type="match status" value="1"/>
</dbReference>
<evidence type="ECO:0000259" key="7">
    <source>
        <dbReference type="PROSITE" id="PS50113"/>
    </source>
</evidence>
<dbReference type="EC" id="2.7.13.3" evidence="2"/>
<evidence type="ECO:0000313" key="9">
    <source>
        <dbReference type="Proteomes" id="UP000051861"/>
    </source>
</evidence>
<feature type="domain" description="Histidine kinase" evidence="5">
    <location>
        <begin position="215"/>
        <end position="454"/>
    </location>
</feature>
<reference evidence="8 9" key="1">
    <citation type="journal article" date="2015" name="Microbiome">
        <title>Genomic resolution of linkages in carbon, nitrogen, and sulfur cycling among widespread estuary sediment bacteria.</title>
        <authorList>
            <person name="Baker B.J."/>
            <person name="Lazar C.S."/>
            <person name="Teske A.P."/>
            <person name="Dick G.J."/>
        </authorList>
    </citation>
    <scope>NUCLEOTIDE SEQUENCE [LARGE SCALE GENOMIC DNA]</scope>
    <source>
        <strain evidence="8">DG_54_3</strain>
    </source>
</reference>
<dbReference type="EMBL" id="LIZX01000091">
    <property type="protein sequence ID" value="KPJ66095.1"/>
    <property type="molecule type" value="Genomic_DNA"/>
</dbReference>
<dbReference type="Gene3D" id="3.30.565.10">
    <property type="entry name" value="Histidine kinase-like ATPase, C-terminal domain"/>
    <property type="match status" value="1"/>
</dbReference>
<dbReference type="Pfam" id="PF08447">
    <property type="entry name" value="PAS_3"/>
    <property type="match status" value="1"/>
</dbReference>